<dbReference type="SMART" id="SM00710">
    <property type="entry name" value="PbH1"/>
    <property type="match status" value="7"/>
</dbReference>
<comment type="caution">
    <text evidence="2">The sequence shown here is derived from an EMBL/GenBank/DDBJ whole genome shotgun (WGS) entry which is preliminary data.</text>
</comment>
<dbReference type="Pfam" id="PF13229">
    <property type="entry name" value="Beta_helix"/>
    <property type="match status" value="1"/>
</dbReference>
<sequence length="517" mass="56053">MVVFKRILHMANNAANHHSKKHFFNTFHFLLLLFSILSLTANGSSLLKKSLWPKENSPDSSPAISTKNTIYIKDFGAVADGVTNNTEAFQKASAFLEANGGTLIIGAGTYIVGKQKLSGSYSAGVSYTAEPILSLLNAKKPVIIKGYNAILKAASGLKFGSFNPVTGEKDSIRKEGNRSSYNASAFTFISIINCLSITIKGLTLDGNAGKLNIGPAFGPEGIQLSALGIGLYGNKNVSVADCYIHHCALDGIIVAWPGLKVSDPVYPHTITNVKCEYNGRQGLSWVGGNNLTVTDCEFSSTGKALNMSLPVISKPSAGIDIEIENSIIRNGSFINCFVYNNAGPGIISIGHDTYNINFKRCTFIGTTNSAAYPKSKGFSFDNCTFVGMVQRIYGSADKSKACFFKDCLFTMDSKMSPDRRVFGDTWEFYEGQNVIFDHCTFDAATKHLPTVNTPEIVFLNCTFSQNSNENFNAAAIFKGTTKFVMKGKGTLITSQSDFTGKIIYNNQVVTDIRNVRL</sequence>
<dbReference type="Gene3D" id="2.160.20.10">
    <property type="entry name" value="Single-stranded right-handed beta-helix, Pectin lyase-like"/>
    <property type="match status" value="1"/>
</dbReference>
<dbReference type="EMBL" id="VYQF01000001">
    <property type="protein sequence ID" value="KAA9041628.1"/>
    <property type="molecule type" value="Genomic_DNA"/>
</dbReference>
<dbReference type="InterPro" id="IPR006626">
    <property type="entry name" value="PbH1"/>
</dbReference>
<dbReference type="InterPro" id="IPR012334">
    <property type="entry name" value="Pectin_lyas_fold"/>
</dbReference>
<dbReference type="SUPFAM" id="SSF51126">
    <property type="entry name" value="Pectin lyase-like"/>
    <property type="match status" value="1"/>
</dbReference>
<feature type="domain" description="Right handed beta helix" evidence="1">
    <location>
        <begin position="228"/>
        <end position="388"/>
    </location>
</feature>
<evidence type="ECO:0000313" key="2">
    <source>
        <dbReference type="EMBL" id="KAA9041628.1"/>
    </source>
</evidence>
<evidence type="ECO:0000313" key="3">
    <source>
        <dbReference type="Proteomes" id="UP000326903"/>
    </source>
</evidence>
<protein>
    <recommendedName>
        <fullName evidence="1">Right handed beta helix domain-containing protein</fullName>
    </recommendedName>
</protein>
<dbReference type="AlphaFoldDB" id="A0A5J5IM47"/>
<gene>
    <name evidence="2" type="ORF">FW778_06295</name>
</gene>
<reference evidence="2 3" key="1">
    <citation type="submission" date="2019-09" db="EMBL/GenBank/DDBJ databases">
        <title>Draft genome sequence of Ginsengibacter sp. BR5-29.</title>
        <authorList>
            <person name="Im W.-T."/>
        </authorList>
    </citation>
    <scope>NUCLEOTIDE SEQUENCE [LARGE SCALE GENOMIC DNA]</scope>
    <source>
        <strain evidence="2 3">BR5-29</strain>
    </source>
</reference>
<evidence type="ECO:0000259" key="1">
    <source>
        <dbReference type="Pfam" id="PF13229"/>
    </source>
</evidence>
<name>A0A5J5IM47_9BACT</name>
<organism evidence="2 3">
    <name type="scientific">Ginsengibacter hankyongi</name>
    <dbReference type="NCBI Taxonomy" id="2607284"/>
    <lineage>
        <taxon>Bacteria</taxon>
        <taxon>Pseudomonadati</taxon>
        <taxon>Bacteroidota</taxon>
        <taxon>Chitinophagia</taxon>
        <taxon>Chitinophagales</taxon>
        <taxon>Chitinophagaceae</taxon>
        <taxon>Ginsengibacter</taxon>
    </lineage>
</organism>
<proteinExistence type="predicted"/>
<dbReference type="Proteomes" id="UP000326903">
    <property type="component" value="Unassembled WGS sequence"/>
</dbReference>
<keyword evidence="3" id="KW-1185">Reference proteome</keyword>
<dbReference type="InterPro" id="IPR039448">
    <property type="entry name" value="Beta_helix"/>
</dbReference>
<accession>A0A5J5IM47</accession>
<dbReference type="InterPro" id="IPR011050">
    <property type="entry name" value="Pectin_lyase_fold/virulence"/>
</dbReference>